<evidence type="ECO:0000313" key="13">
    <source>
        <dbReference type="EMBL" id="SCS91176.1"/>
    </source>
</evidence>
<dbReference type="NCBIfam" id="TIGR03592">
    <property type="entry name" value="yidC_oxa1_cterm"/>
    <property type="match status" value="1"/>
</dbReference>
<keyword evidence="12" id="KW-0449">Lipoprotein</keyword>
<dbReference type="Proteomes" id="UP000095768">
    <property type="component" value="Unassembled WGS sequence"/>
</dbReference>
<evidence type="ECO:0000313" key="12">
    <source>
        <dbReference type="EMBL" id="SCS83013.1"/>
    </source>
</evidence>
<evidence type="ECO:0000313" key="14">
    <source>
        <dbReference type="Proteomes" id="UP000095412"/>
    </source>
</evidence>
<protein>
    <submittedName>
        <fullName evidence="12">Lipoprotein</fullName>
    </submittedName>
</protein>
<organism evidence="12 15">
    <name type="scientific">Staphylococcus caeli</name>
    <dbReference type="NCBI Taxonomy" id="2201815"/>
    <lineage>
        <taxon>Bacteria</taxon>
        <taxon>Bacillati</taxon>
        <taxon>Bacillota</taxon>
        <taxon>Bacilli</taxon>
        <taxon>Bacillales</taxon>
        <taxon>Staphylococcaceae</taxon>
        <taxon>Staphylococcus</taxon>
    </lineage>
</organism>
<feature type="transmembrane region" description="Helical" evidence="10">
    <location>
        <begin position="202"/>
        <end position="219"/>
    </location>
</feature>
<dbReference type="EMBL" id="FMPG01000003">
    <property type="protein sequence ID" value="SCS83013.1"/>
    <property type="molecule type" value="Genomic_DNA"/>
</dbReference>
<evidence type="ECO:0000256" key="1">
    <source>
        <dbReference type="ARBA" id="ARBA00004651"/>
    </source>
</evidence>
<keyword evidence="6 10" id="KW-1133">Transmembrane helix</keyword>
<dbReference type="RefSeq" id="WP_069995527.1">
    <property type="nucleotide sequence ID" value="NZ_FMPG01000003.1"/>
</dbReference>
<gene>
    <name evidence="12" type="primary">yidC_1</name>
    <name evidence="12" type="ORF">SAMEA2297795_01257</name>
    <name evidence="13" type="ORF">SAMEA2297796_01352</name>
</gene>
<sequence>MRWRWLIVLLIPIFLTACDQSQTQVSNVFNAIFVGPIDLLLHGLGRLYGENYGLAIITIVLIIRVFLLPFMVIQVKNMHMMREKTKIVKPQIDNLKEKIKNAETQEEKLEANKDLMATYKQYDINPLKNVIGCLPILIQLPILYGLIITLKFPSGGGIEAYPNFLWFDLTEPNLWISLIAAIVYFFQPFVNAIHYPKDQRKTHYVLMILSPIFITYISLHSASALGLYWTVGGLFLIIQMHFAHAYYGKLARSEAQKLQDHLNTTAPSQEV</sequence>
<keyword evidence="5" id="KW-0653">Protein transport</keyword>
<evidence type="ECO:0000313" key="15">
    <source>
        <dbReference type="Proteomes" id="UP000095768"/>
    </source>
</evidence>
<reference evidence="12 15" key="2">
    <citation type="submission" date="2016-09" db="EMBL/GenBank/DDBJ databases">
        <authorList>
            <consortium name="Pathogen Informatics"/>
        </authorList>
    </citation>
    <scope>NUCLEOTIDE SEQUENCE [LARGE SCALE GENOMIC DNA]</scope>
    <source>
        <strain evidence="12 15">82B</strain>
    </source>
</reference>
<comment type="similarity">
    <text evidence="9">Belongs to the OXA1/ALB3/YidC family.</text>
</comment>
<comment type="subcellular location">
    <subcellularLocation>
        <location evidence="1">Cell membrane</location>
        <topology evidence="1">Multi-pass membrane protein</topology>
    </subcellularLocation>
    <subcellularLocation>
        <location evidence="9">Membrane</location>
        <topology evidence="9">Multi-pass membrane protein</topology>
    </subcellularLocation>
</comment>
<accession>A0A1D4LY66</accession>
<dbReference type="Pfam" id="PF02096">
    <property type="entry name" value="60KD_IMP"/>
    <property type="match status" value="1"/>
</dbReference>
<dbReference type="GO" id="GO:0005886">
    <property type="term" value="C:plasma membrane"/>
    <property type="evidence" value="ECO:0007669"/>
    <property type="project" value="UniProtKB-SubCell"/>
</dbReference>
<feature type="transmembrane region" description="Helical" evidence="10">
    <location>
        <begin position="172"/>
        <end position="190"/>
    </location>
</feature>
<dbReference type="Proteomes" id="UP000095412">
    <property type="component" value="Unassembled WGS sequence"/>
</dbReference>
<dbReference type="EMBL" id="FMPI01000008">
    <property type="protein sequence ID" value="SCS91176.1"/>
    <property type="molecule type" value="Genomic_DNA"/>
</dbReference>
<dbReference type="InterPro" id="IPR047196">
    <property type="entry name" value="YidC_ALB_C"/>
</dbReference>
<keyword evidence="3" id="KW-1003">Cell membrane</keyword>
<keyword evidence="7 10" id="KW-0472">Membrane</keyword>
<feature type="transmembrane region" description="Helical" evidence="10">
    <location>
        <begin position="130"/>
        <end position="152"/>
    </location>
</feature>
<evidence type="ECO:0000256" key="2">
    <source>
        <dbReference type="ARBA" id="ARBA00022448"/>
    </source>
</evidence>
<dbReference type="InterPro" id="IPR028055">
    <property type="entry name" value="YidC/Oxa/ALB_C"/>
</dbReference>
<dbReference type="OrthoDB" id="9780552at2"/>
<name>A0A1D4LY66_9STAP</name>
<evidence type="ECO:0000256" key="7">
    <source>
        <dbReference type="ARBA" id="ARBA00023136"/>
    </source>
</evidence>
<keyword evidence="8" id="KW-0143">Chaperone</keyword>
<dbReference type="PROSITE" id="PS51257">
    <property type="entry name" value="PROKAR_LIPOPROTEIN"/>
    <property type="match status" value="1"/>
</dbReference>
<keyword evidence="4 9" id="KW-0812">Transmembrane</keyword>
<feature type="transmembrane region" description="Helical" evidence="10">
    <location>
        <begin position="54"/>
        <end position="73"/>
    </location>
</feature>
<evidence type="ECO:0000256" key="5">
    <source>
        <dbReference type="ARBA" id="ARBA00022927"/>
    </source>
</evidence>
<dbReference type="PANTHER" id="PTHR12428:SF65">
    <property type="entry name" value="CYTOCHROME C OXIDASE ASSEMBLY PROTEIN COX18, MITOCHONDRIAL"/>
    <property type="match status" value="1"/>
</dbReference>
<dbReference type="AlphaFoldDB" id="A0A1D4LY66"/>
<dbReference type="InterPro" id="IPR001708">
    <property type="entry name" value="YidC/ALB3/OXA1/COX18"/>
</dbReference>
<evidence type="ECO:0000256" key="6">
    <source>
        <dbReference type="ARBA" id="ARBA00022989"/>
    </source>
</evidence>
<dbReference type="PANTHER" id="PTHR12428">
    <property type="entry name" value="OXA1"/>
    <property type="match status" value="1"/>
</dbReference>
<evidence type="ECO:0000256" key="8">
    <source>
        <dbReference type="ARBA" id="ARBA00023186"/>
    </source>
</evidence>
<dbReference type="PRINTS" id="PR00701">
    <property type="entry name" value="60KDINNERMP"/>
</dbReference>
<proteinExistence type="inferred from homology"/>
<evidence type="ECO:0000256" key="3">
    <source>
        <dbReference type="ARBA" id="ARBA00022475"/>
    </source>
</evidence>
<feature type="domain" description="Membrane insertase YidC/Oxa/ALB C-terminal" evidence="11">
    <location>
        <begin position="52"/>
        <end position="243"/>
    </location>
</feature>
<evidence type="ECO:0000256" key="9">
    <source>
        <dbReference type="RuleBase" id="RU003945"/>
    </source>
</evidence>
<keyword evidence="14" id="KW-1185">Reference proteome</keyword>
<keyword evidence="2" id="KW-0813">Transport</keyword>
<dbReference type="GO" id="GO:0015031">
    <property type="term" value="P:protein transport"/>
    <property type="evidence" value="ECO:0007669"/>
    <property type="project" value="UniProtKB-KW"/>
</dbReference>
<reference evidence="13 14" key="1">
    <citation type="submission" date="2016-09" db="EMBL/GenBank/DDBJ databases">
        <authorList>
            <consortium name="Pathogen Informatics"/>
            <person name="Sun Q."/>
            <person name="Inoue M."/>
        </authorList>
    </citation>
    <scope>NUCLEOTIDE SEQUENCE [LARGE SCALE GENOMIC DNA]</scope>
    <source>
        <strain evidence="13 14">82C</strain>
    </source>
</reference>
<evidence type="ECO:0000256" key="4">
    <source>
        <dbReference type="ARBA" id="ARBA00022692"/>
    </source>
</evidence>
<evidence type="ECO:0000259" key="11">
    <source>
        <dbReference type="Pfam" id="PF02096"/>
    </source>
</evidence>
<feature type="transmembrane region" description="Helical" evidence="10">
    <location>
        <begin position="225"/>
        <end position="247"/>
    </location>
</feature>
<dbReference type="GO" id="GO:0051205">
    <property type="term" value="P:protein insertion into membrane"/>
    <property type="evidence" value="ECO:0007669"/>
    <property type="project" value="TreeGrafter"/>
</dbReference>
<dbReference type="CDD" id="cd20070">
    <property type="entry name" value="5TM_YidC_Alb3"/>
    <property type="match status" value="1"/>
</dbReference>
<dbReference type="GO" id="GO:0032977">
    <property type="term" value="F:membrane insertase activity"/>
    <property type="evidence" value="ECO:0007669"/>
    <property type="project" value="InterPro"/>
</dbReference>
<evidence type="ECO:0000256" key="10">
    <source>
        <dbReference type="SAM" id="Phobius"/>
    </source>
</evidence>